<dbReference type="InterPro" id="IPR038766">
    <property type="entry name" value="Membrane_comp_ABC_pdt"/>
</dbReference>
<dbReference type="Pfam" id="PF02687">
    <property type="entry name" value="FtsX"/>
    <property type="match status" value="2"/>
</dbReference>
<evidence type="ECO:0000256" key="4">
    <source>
        <dbReference type="ARBA" id="ARBA00022989"/>
    </source>
</evidence>
<feature type="compositionally biased region" description="Basic and acidic residues" evidence="7">
    <location>
        <begin position="581"/>
        <end position="597"/>
    </location>
</feature>
<evidence type="ECO:0000259" key="9">
    <source>
        <dbReference type="Pfam" id="PF02687"/>
    </source>
</evidence>
<feature type="transmembrane region" description="Helical" evidence="8">
    <location>
        <begin position="809"/>
        <end position="829"/>
    </location>
</feature>
<dbReference type="AlphaFoldDB" id="A0A7I8D3N1"/>
<dbReference type="Proteomes" id="UP000593890">
    <property type="component" value="Chromosome"/>
</dbReference>
<evidence type="ECO:0000313" key="11">
    <source>
        <dbReference type="EMBL" id="BCI60109.1"/>
    </source>
</evidence>
<dbReference type="InterPro" id="IPR025857">
    <property type="entry name" value="MacB_PCD"/>
</dbReference>
<feature type="coiled-coil region" evidence="6">
    <location>
        <begin position="318"/>
        <end position="398"/>
    </location>
</feature>
<proteinExistence type="predicted"/>
<name>A0A7I8D3N1_9FIRM</name>
<evidence type="ECO:0000256" key="5">
    <source>
        <dbReference type="ARBA" id="ARBA00023136"/>
    </source>
</evidence>
<feature type="compositionally biased region" description="Basic and acidic residues" evidence="7">
    <location>
        <begin position="520"/>
        <end position="538"/>
    </location>
</feature>
<dbReference type="RefSeq" id="WP_215533587.1">
    <property type="nucleotide sequence ID" value="NZ_AP023321.1"/>
</dbReference>
<feature type="transmembrane region" description="Helical" evidence="8">
    <location>
        <begin position="1092"/>
        <end position="1109"/>
    </location>
</feature>
<reference evidence="12" key="1">
    <citation type="submission" date="2020-07" db="EMBL/GenBank/DDBJ databases">
        <title>Complete genome sequencing of Clostridia bacterium strain 12CBH8.</title>
        <authorList>
            <person name="Sakamoto M."/>
            <person name="Murakami T."/>
            <person name="Mori H."/>
        </authorList>
    </citation>
    <scope>NUCLEOTIDE SEQUENCE [LARGE SCALE GENOMIC DNA]</scope>
    <source>
        <strain evidence="12">12CBH8</strain>
    </source>
</reference>
<feature type="domain" description="MacB-like periplasmic core" evidence="10">
    <location>
        <begin position="811"/>
        <end position="1009"/>
    </location>
</feature>
<feature type="transmembrane region" description="Helical" evidence="8">
    <location>
        <begin position="639"/>
        <end position="660"/>
    </location>
</feature>
<evidence type="ECO:0000256" key="7">
    <source>
        <dbReference type="SAM" id="MobiDB-lite"/>
    </source>
</evidence>
<feature type="region of interest" description="Disordered" evidence="7">
    <location>
        <begin position="520"/>
        <end position="597"/>
    </location>
</feature>
<evidence type="ECO:0000256" key="1">
    <source>
        <dbReference type="ARBA" id="ARBA00004651"/>
    </source>
</evidence>
<feature type="coiled-coil region" evidence="6">
    <location>
        <begin position="261"/>
        <end position="288"/>
    </location>
</feature>
<feature type="transmembrane region" description="Helical" evidence="8">
    <location>
        <begin position="21"/>
        <end position="39"/>
    </location>
</feature>
<dbReference type="Gene3D" id="1.10.287.1490">
    <property type="match status" value="1"/>
</dbReference>
<keyword evidence="12" id="KW-1185">Reference proteome</keyword>
<organism evidence="11 12">
    <name type="scientific">Solibaculum mannosilyticum</name>
    <dbReference type="NCBI Taxonomy" id="2780922"/>
    <lineage>
        <taxon>Bacteria</taxon>
        <taxon>Bacillati</taxon>
        <taxon>Bacillota</taxon>
        <taxon>Clostridia</taxon>
        <taxon>Eubacteriales</taxon>
        <taxon>Oscillospiraceae</taxon>
        <taxon>Solibaculum</taxon>
    </lineage>
</organism>
<feature type="domain" description="MacB-like periplasmic core" evidence="10">
    <location>
        <begin position="24"/>
        <end position="230"/>
    </location>
</feature>
<feature type="transmembrane region" description="Helical" evidence="8">
    <location>
        <begin position="1040"/>
        <end position="1059"/>
    </location>
</feature>
<dbReference type="InterPro" id="IPR003838">
    <property type="entry name" value="ABC3_permease_C"/>
</dbReference>
<feature type="transmembrane region" description="Helical" evidence="8">
    <location>
        <begin position="736"/>
        <end position="757"/>
    </location>
</feature>
<dbReference type="Pfam" id="PF12704">
    <property type="entry name" value="MacB_PCD"/>
    <property type="match status" value="2"/>
</dbReference>
<gene>
    <name evidence="11" type="ORF">C12CBH8_07480</name>
</gene>
<evidence type="ECO:0000256" key="3">
    <source>
        <dbReference type="ARBA" id="ARBA00022692"/>
    </source>
</evidence>
<protein>
    <submittedName>
        <fullName evidence="11">ABC transporter permease</fullName>
    </submittedName>
</protein>
<feature type="transmembrane region" description="Helical" evidence="8">
    <location>
        <begin position="688"/>
        <end position="716"/>
    </location>
</feature>
<dbReference type="KEGG" id="sman:C12CBH8_07480"/>
<feature type="domain" description="ABC3 transporter permease C-terminal" evidence="9">
    <location>
        <begin position="1043"/>
        <end position="1147"/>
    </location>
</feature>
<comment type="subcellular location">
    <subcellularLocation>
        <location evidence="1">Cell membrane</location>
        <topology evidence="1">Multi-pass membrane protein</topology>
    </subcellularLocation>
</comment>
<sequence>MKRRSAIVKEALREIWKTRNRFLSILAIVAIGTGFFAGVKSSCPDMILSATQYYDSTQLSDLHLLSTFGFNDDDLNAIRQTDGIRGFMPSYSVDVMEGDDQDSGTVLKVLSLPQDVSNTDDPNNLNQPLLVEGRLPEKSGECVVDYGMHAPSSFTLGNTITLRSGNDTPLSDTLSTDTYTIVGIVNSPSYINFERGNTLLGDGSIDAFIMVPEEDFVLDVYTDVYLTLDSTEGLSPFESPYDDAVDAASQEMETLADTRSKERYDELYSEAKQEVDNAKQELADGEEQQATELGDAWQKIEDAQKELDDGWAAYYAGVEEFNTKISEGQTQIDQAEQQIEDGEAQYQEGLKQYQEGQAQYDQQLPAAWEQIGRYEYQAEQLEQQLAEGQQKLDDATLLLQLVSQVLTDYETTYVPDPNALPEDLVQTLAQIESLSSVIPEGTLPDGTSLEGVLTQYVTLDPSDGVQNVAKQLIKKQADSVLSSMDAELTSQSQQLEEGYHGLDSLQSGIQDARNQLEDTKKQLDEAKQKLEDSRKQLDEGAAELASQKEVFESEKKNGQKELDDSKQKLEEGDASLAQAKSEYDSGKAESDQQLADARKQIEDGERQLDDLTEPTWYVWDRTNNPGYSSYEEDAQKVDAVAAVFPVFFILVAALVCLTTMTRMVEEHRTQIGTMKALGYSRRVIMSKYLFYAVSASFLGSVIGLAVGFQLFPRIIIGAYRILYNMPDPLTPIHWDYALWCTLAAVACTGLSTLASCYKELLAYPAQLMRPRAPKSGKRVLLERVTFLWSRLSFIYKVTLRNLFRYKKRILMTVISIAGCTALMLTGFGLQNSIASIAPKQFGSIFLYDGIAAMDDGITSQDVGTLQEEMSSTDGVENCSPVLQREMDITNGKTVKSATLFVPQSTEDFSGYVSLQERVGHQALSLSDDGVILTEKLAKMLSVGVGDSVTLTKADGRPLPTTVSGITENYAMHYIYMTPTLYNELFGEEPSYNMMLFHLAEGADQTNVSNILMTYDNVLGVSYSSDINDSFNDTISSLNSIVWVLILSAGALAIIVLYNLTNINVNERIRELATIKVLGFYDREVSAYIYRENIISSLIGVAAGLVLGIFFERFVIQTAEVDAVMFSPDIAPYCFILSAVLTLLFIAVVNFAFYFKLKKIDMVESLKSVE</sequence>
<keyword evidence="6" id="KW-0175">Coiled coil</keyword>
<feature type="domain" description="ABC3 transporter permease C-terminal" evidence="9">
    <location>
        <begin position="643"/>
        <end position="757"/>
    </location>
</feature>
<accession>A0A7I8D3N1</accession>
<feature type="compositionally biased region" description="Basic and acidic residues" evidence="7">
    <location>
        <begin position="549"/>
        <end position="571"/>
    </location>
</feature>
<evidence type="ECO:0000259" key="10">
    <source>
        <dbReference type="Pfam" id="PF12704"/>
    </source>
</evidence>
<evidence type="ECO:0000256" key="2">
    <source>
        <dbReference type="ARBA" id="ARBA00022475"/>
    </source>
</evidence>
<keyword evidence="3 8" id="KW-0812">Transmembrane</keyword>
<dbReference type="PANTHER" id="PTHR30287">
    <property type="entry name" value="MEMBRANE COMPONENT OF PREDICTED ABC SUPERFAMILY METABOLITE UPTAKE TRANSPORTER"/>
    <property type="match status" value="1"/>
</dbReference>
<evidence type="ECO:0000256" key="8">
    <source>
        <dbReference type="SAM" id="Phobius"/>
    </source>
</evidence>
<evidence type="ECO:0000313" key="12">
    <source>
        <dbReference type="Proteomes" id="UP000593890"/>
    </source>
</evidence>
<dbReference type="EMBL" id="AP023321">
    <property type="protein sequence ID" value="BCI60109.1"/>
    <property type="molecule type" value="Genomic_DNA"/>
</dbReference>
<dbReference type="GO" id="GO:0005886">
    <property type="term" value="C:plasma membrane"/>
    <property type="evidence" value="ECO:0007669"/>
    <property type="project" value="UniProtKB-SubCell"/>
</dbReference>
<feature type="transmembrane region" description="Helical" evidence="8">
    <location>
        <begin position="1129"/>
        <end position="1154"/>
    </location>
</feature>
<keyword evidence="5 8" id="KW-0472">Membrane</keyword>
<evidence type="ECO:0000256" key="6">
    <source>
        <dbReference type="SAM" id="Coils"/>
    </source>
</evidence>
<keyword evidence="2" id="KW-1003">Cell membrane</keyword>
<dbReference type="PANTHER" id="PTHR30287:SF1">
    <property type="entry name" value="INNER MEMBRANE PROTEIN"/>
    <property type="match status" value="1"/>
</dbReference>
<keyword evidence="4 8" id="KW-1133">Transmembrane helix</keyword>